<dbReference type="Pfam" id="PF00498">
    <property type="entry name" value="FHA"/>
    <property type="match status" value="1"/>
</dbReference>
<evidence type="ECO:0000313" key="3">
    <source>
        <dbReference type="EMBL" id="KAJ7719053.1"/>
    </source>
</evidence>
<feature type="region of interest" description="Disordered" evidence="1">
    <location>
        <begin position="172"/>
        <end position="213"/>
    </location>
</feature>
<dbReference type="InterPro" id="IPR051176">
    <property type="entry name" value="Cent_Immune-Sig_Mod"/>
</dbReference>
<comment type="caution">
    <text evidence="3">The sequence shown here is derived from an EMBL/GenBank/DDBJ whole genome shotgun (WGS) entry which is preliminary data.</text>
</comment>
<dbReference type="PANTHER" id="PTHR15715">
    <property type="entry name" value="CENTROSOMAL PROTEIN OF 170 KDA"/>
    <property type="match status" value="1"/>
</dbReference>
<dbReference type="Proteomes" id="UP001215598">
    <property type="component" value="Unassembled WGS sequence"/>
</dbReference>
<keyword evidence="4" id="KW-1185">Reference proteome</keyword>
<feature type="compositionally biased region" description="Low complexity" evidence="1">
    <location>
        <begin position="143"/>
        <end position="154"/>
    </location>
</feature>
<accession>A0AAD7HEQ6</accession>
<evidence type="ECO:0000259" key="2">
    <source>
        <dbReference type="PROSITE" id="PS50006"/>
    </source>
</evidence>
<dbReference type="EMBL" id="JARKIB010000257">
    <property type="protein sequence ID" value="KAJ7719053.1"/>
    <property type="molecule type" value="Genomic_DNA"/>
</dbReference>
<feature type="compositionally biased region" description="Basic and acidic residues" evidence="1">
    <location>
        <begin position="74"/>
        <end position="86"/>
    </location>
</feature>
<feature type="compositionally biased region" description="Pro residues" evidence="1">
    <location>
        <begin position="180"/>
        <end position="189"/>
    </location>
</feature>
<feature type="region of interest" description="Disordered" evidence="1">
    <location>
        <begin position="108"/>
        <end position="160"/>
    </location>
</feature>
<gene>
    <name evidence="3" type="ORF">B0H16DRAFT_1739656</name>
</gene>
<dbReference type="SUPFAM" id="SSF49879">
    <property type="entry name" value="SMAD/FHA domain"/>
    <property type="match status" value="1"/>
</dbReference>
<dbReference type="Gene3D" id="2.60.200.20">
    <property type="match status" value="1"/>
</dbReference>
<dbReference type="InterPro" id="IPR000253">
    <property type="entry name" value="FHA_dom"/>
</dbReference>
<feature type="compositionally biased region" description="Polar residues" evidence="1">
    <location>
        <begin position="108"/>
        <end position="118"/>
    </location>
</feature>
<feature type="region of interest" description="Disordered" evidence="1">
    <location>
        <begin position="1"/>
        <end position="91"/>
    </location>
</feature>
<evidence type="ECO:0000256" key="1">
    <source>
        <dbReference type="SAM" id="MobiDB-lite"/>
    </source>
</evidence>
<feature type="domain" description="FHA" evidence="2">
    <location>
        <begin position="246"/>
        <end position="315"/>
    </location>
</feature>
<dbReference type="SMART" id="SM00240">
    <property type="entry name" value="FHA"/>
    <property type="match status" value="1"/>
</dbReference>
<sequence length="488" mass="50704">MDSPTPDARLPPPATSTSTGGILGSFLGRGRPRNSSQSHIDVPALNRSPSPPSHGSPHAHHGLGAMNPFAGLAAHERDARDARDRANANAASVAASGLGIPAFSGTSGAPFSNAAQQPGGNGNGNGGGGNGGGSNRRRPAPPAVVVAPSPSNQSSGGGLNLSHMLRRRRSAGNVATPAPGGVPPTPTPPITASRTGPPAASGGNTSGGGGEQTHRIRLVPHLDSRRSLRFDPISRDLRPVPLDPALRIGRFTDRSGLGLAAVNALNGSKIAFKSKVVSRAHAEVWCEEGTNGTPPKFFIRDTKSSSGTFLNHVRLSPAGTESRPHPLKDGDILQLGVDYQGGAEDIYKSVKIRVELGREWQGRVNGFKDDPCVAGAVFAFVLGRASRRLAGTWWSRLFSFWRCVEEGVPAARGRACGWGRDNGDVHARLRVVEIVSLEVAVVCADDDVAGPGGRRMRVLRATRAFMTVISTAGDGAPRSRAHADVGAT</sequence>
<feature type="compositionally biased region" description="Gly residues" evidence="1">
    <location>
        <begin position="119"/>
        <end position="134"/>
    </location>
</feature>
<dbReference type="AlphaFoldDB" id="A0AAD7HEQ6"/>
<protein>
    <recommendedName>
        <fullName evidence="2">FHA domain-containing protein</fullName>
    </recommendedName>
</protein>
<dbReference type="PROSITE" id="PS50006">
    <property type="entry name" value="FHA_DOMAIN"/>
    <property type="match status" value="1"/>
</dbReference>
<reference evidence="3" key="1">
    <citation type="submission" date="2023-03" db="EMBL/GenBank/DDBJ databases">
        <title>Massive genome expansion in bonnet fungi (Mycena s.s.) driven by repeated elements and novel gene families across ecological guilds.</title>
        <authorList>
            <consortium name="Lawrence Berkeley National Laboratory"/>
            <person name="Harder C.B."/>
            <person name="Miyauchi S."/>
            <person name="Viragh M."/>
            <person name="Kuo A."/>
            <person name="Thoen E."/>
            <person name="Andreopoulos B."/>
            <person name="Lu D."/>
            <person name="Skrede I."/>
            <person name="Drula E."/>
            <person name="Henrissat B."/>
            <person name="Morin E."/>
            <person name="Kohler A."/>
            <person name="Barry K."/>
            <person name="LaButti K."/>
            <person name="Morin E."/>
            <person name="Salamov A."/>
            <person name="Lipzen A."/>
            <person name="Mereny Z."/>
            <person name="Hegedus B."/>
            <person name="Baldrian P."/>
            <person name="Stursova M."/>
            <person name="Weitz H."/>
            <person name="Taylor A."/>
            <person name="Grigoriev I.V."/>
            <person name="Nagy L.G."/>
            <person name="Martin F."/>
            <person name="Kauserud H."/>
        </authorList>
    </citation>
    <scope>NUCLEOTIDE SEQUENCE</scope>
    <source>
        <strain evidence="3">CBHHK182m</strain>
    </source>
</reference>
<evidence type="ECO:0000313" key="4">
    <source>
        <dbReference type="Proteomes" id="UP001215598"/>
    </source>
</evidence>
<dbReference type="InterPro" id="IPR008984">
    <property type="entry name" value="SMAD_FHA_dom_sf"/>
</dbReference>
<dbReference type="PANTHER" id="PTHR15715:SF37">
    <property type="entry name" value="LD47843P"/>
    <property type="match status" value="1"/>
</dbReference>
<proteinExistence type="predicted"/>
<organism evidence="3 4">
    <name type="scientific">Mycena metata</name>
    <dbReference type="NCBI Taxonomy" id="1033252"/>
    <lineage>
        <taxon>Eukaryota</taxon>
        <taxon>Fungi</taxon>
        <taxon>Dikarya</taxon>
        <taxon>Basidiomycota</taxon>
        <taxon>Agaricomycotina</taxon>
        <taxon>Agaricomycetes</taxon>
        <taxon>Agaricomycetidae</taxon>
        <taxon>Agaricales</taxon>
        <taxon>Marasmiineae</taxon>
        <taxon>Mycenaceae</taxon>
        <taxon>Mycena</taxon>
    </lineage>
</organism>
<name>A0AAD7HEQ6_9AGAR</name>